<dbReference type="OrthoDB" id="9816363at2"/>
<dbReference type="InterPro" id="IPR037171">
    <property type="entry name" value="NagB/RpiA_transferase-like"/>
</dbReference>
<reference evidence="5 6" key="1">
    <citation type="submission" date="2013-09" db="EMBL/GenBank/DDBJ databases">
        <authorList>
            <consortium name="DOE Joint Genome Institute"/>
            <person name="Klenk H.-P."/>
            <person name="Huntemann M."/>
            <person name="Han J."/>
            <person name="Chen A."/>
            <person name="Kyrpides N."/>
            <person name="Mavromatis K."/>
            <person name="Markowitz V."/>
            <person name="Palaniappan K."/>
            <person name="Ivanova N."/>
            <person name="Schaumberg A."/>
            <person name="Pati A."/>
            <person name="Liolios K."/>
            <person name="Nordberg H.P."/>
            <person name="Cantor M.N."/>
            <person name="Hua S.X."/>
            <person name="Woyke T."/>
        </authorList>
    </citation>
    <scope>NUCLEOTIDE SEQUENCE [LARGE SCALE GENOMIC DNA]</scope>
    <source>
        <strain evidence="5 6">DSM 14336</strain>
    </source>
</reference>
<dbReference type="InterPro" id="IPR036390">
    <property type="entry name" value="WH_DNA-bd_sf"/>
</dbReference>
<dbReference type="PANTHER" id="PTHR30363">
    <property type="entry name" value="HTH-TYPE TRANSCRIPTIONAL REGULATOR SRLR-RELATED"/>
    <property type="match status" value="1"/>
</dbReference>
<organism evidence="5 6">
    <name type="scientific">Leisingera methylohalidivorans DSM 14336</name>
    <dbReference type="NCBI Taxonomy" id="999552"/>
    <lineage>
        <taxon>Bacteria</taxon>
        <taxon>Pseudomonadati</taxon>
        <taxon>Pseudomonadota</taxon>
        <taxon>Alphaproteobacteria</taxon>
        <taxon>Rhodobacterales</taxon>
        <taxon>Roseobacteraceae</taxon>
        <taxon>Leisingera</taxon>
    </lineage>
</organism>
<dbReference type="PANTHER" id="PTHR30363:SF44">
    <property type="entry name" value="AGA OPERON TRANSCRIPTIONAL REPRESSOR-RELATED"/>
    <property type="match status" value="1"/>
</dbReference>
<dbReference type="Pfam" id="PF08220">
    <property type="entry name" value="HTH_DeoR"/>
    <property type="match status" value="1"/>
</dbReference>
<dbReference type="SMART" id="SM00420">
    <property type="entry name" value="HTH_DEOR"/>
    <property type="match status" value="1"/>
</dbReference>
<dbReference type="PRINTS" id="PR00037">
    <property type="entry name" value="HTHLACR"/>
</dbReference>
<keyword evidence="3" id="KW-0804">Transcription</keyword>
<dbReference type="SMART" id="SM01134">
    <property type="entry name" value="DeoRC"/>
    <property type="match status" value="1"/>
</dbReference>
<dbReference type="GO" id="GO:0003700">
    <property type="term" value="F:DNA-binding transcription factor activity"/>
    <property type="evidence" value="ECO:0007669"/>
    <property type="project" value="InterPro"/>
</dbReference>
<dbReference type="InterPro" id="IPR018356">
    <property type="entry name" value="Tscrpt_reg_HTH_DeoR_CS"/>
</dbReference>
<feature type="domain" description="HTH deoR-type" evidence="4">
    <location>
        <begin position="3"/>
        <end position="58"/>
    </location>
</feature>
<dbReference type="Gene3D" id="3.40.50.1360">
    <property type="match status" value="1"/>
</dbReference>
<keyword evidence="6" id="KW-1185">Reference proteome</keyword>
<evidence type="ECO:0000259" key="4">
    <source>
        <dbReference type="PROSITE" id="PS51000"/>
    </source>
</evidence>
<dbReference type="AlphaFoldDB" id="V9VWT4"/>
<evidence type="ECO:0000256" key="2">
    <source>
        <dbReference type="ARBA" id="ARBA00023125"/>
    </source>
</evidence>
<dbReference type="STRING" id="999552.METH_17455"/>
<protein>
    <submittedName>
        <fullName evidence="5">Alkaline phosphatase</fullName>
    </submittedName>
</protein>
<dbReference type="PATRIC" id="fig|999552.6.peg.3466"/>
<evidence type="ECO:0000313" key="5">
    <source>
        <dbReference type="EMBL" id="AHD02189.1"/>
    </source>
</evidence>
<dbReference type="PROSITE" id="PS51000">
    <property type="entry name" value="HTH_DEOR_2"/>
    <property type="match status" value="1"/>
</dbReference>
<proteinExistence type="predicted"/>
<dbReference type="SUPFAM" id="SSF46785">
    <property type="entry name" value="Winged helix' DNA-binding domain"/>
    <property type="match status" value="1"/>
</dbReference>
<evidence type="ECO:0000256" key="3">
    <source>
        <dbReference type="ARBA" id="ARBA00023163"/>
    </source>
</evidence>
<dbReference type="Gene3D" id="1.10.10.10">
    <property type="entry name" value="Winged helix-like DNA-binding domain superfamily/Winged helix DNA-binding domain"/>
    <property type="match status" value="1"/>
</dbReference>
<accession>V9VWT4</accession>
<dbReference type="InterPro" id="IPR014036">
    <property type="entry name" value="DeoR-like_C"/>
</dbReference>
<sequence>MWQEERHQKIRAQLAAFGRVSIDKIVEEFGVSRETIRRDLMEMETAGEVRRVRGGAVPAVREDTAFSTRVKQRLQEKRCIAATALQLLESGMTIFMDAGATSQAMADALAGPNGLTDMTVITNAVDVAQRLAERPGEPGRGFRVVMLAGDIKQDPMETHGEATINDIQRYHANAALLAPWGVSAKMGAMNHFLHGAEIARAMVRNSERRIILADHSKVGLPSRSVFCRTEDMDHLIVDAKAKLCPGFDELEDKVPGLIVAE</sequence>
<dbReference type="InterPro" id="IPR001034">
    <property type="entry name" value="DeoR_HTH"/>
</dbReference>
<dbReference type="InterPro" id="IPR036388">
    <property type="entry name" value="WH-like_DNA-bd_sf"/>
</dbReference>
<dbReference type="PROSITE" id="PS00894">
    <property type="entry name" value="HTH_DEOR_1"/>
    <property type="match status" value="1"/>
</dbReference>
<dbReference type="KEGG" id="lmd:METH_17455"/>
<dbReference type="Proteomes" id="UP000018780">
    <property type="component" value="Chromosome"/>
</dbReference>
<dbReference type="HOGENOM" id="CLU_060699_0_0_5"/>
<dbReference type="Pfam" id="PF00455">
    <property type="entry name" value="DeoRC"/>
    <property type="match status" value="1"/>
</dbReference>
<dbReference type="EMBL" id="CP006773">
    <property type="protein sequence ID" value="AHD02189.1"/>
    <property type="molecule type" value="Genomic_DNA"/>
</dbReference>
<evidence type="ECO:0000256" key="1">
    <source>
        <dbReference type="ARBA" id="ARBA00023015"/>
    </source>
</evidence>
<dbReference type="InterPro" id="IPR050313">
    <property type="entry name" value="Carb_Metab_HTH_regulators"/>
</dbReference>
<dbReference type="GO" id="GO:0003677">
    <property type="term" value="F:DNA binding"/>
    <property type="evidence" value="ECO:0007669"/>
    <property type="project" value="UniProtKB-KW"/>
</dbReference>
<keyword evidence="1" id="KW-0805">Transcription regulation</keyword>
<name>V9VWT4_9RHOB</name>
<gene>
    <name evidence="5" type="ORF">METH_17455</name>
</gene>
<evidence type="ECO:0000313" key="6">
    <source>
        <dbReference type="Proteomes" id="UP000018780"/>
    </source>
</evidence>
<keyword evidence="2" id="KW-0238">DNA-binding</keyword>
<dbReference type="RefSeq" id="WP_024091653.1">
    <property type="nucleotide sequence ID" value="NC_023135.1"/>
</dbReference>
<dbReference type="SUPFAM" id="SSF100950">
    <property type="entry name" value="NagB/RpiA/CoA transferase-like"/>
    <property type="match status" value="1"/>
</dbReference>